<name>A0A371F1M4_MUCPR</name>
<organism evidence="1 2">
    <name type="scientific">Mucuna pruriens</name>
    <name type="common">Velvet bean</name>
    <name type="synonym">Dolichos pruriens</name>
    <dbReference type="NCBI Taxonomy" id="157652"/>
    <lineage>
        <taxon>Eukaryota</taxon>
        <taxon>Viridiplantae</taxon>
        <taxon>Streptophyta</taxon>
        <taxon>Embryophyta</taxon>
        <taxon>Tracheophyta</taxon>
        <taxon>Spermatophyta</taxon>
        <taxon>Magnoliopsida</taxon>
        <taxon>eudicotyledons</taxon>
        <taxon>Gunneridae</taxon>
        <taxon>Pentapetalae</taxon>
        <taxon>rosids</taxon>
        <taxon>fabids</taxon>
        <taxon>Fabales</taxon>
        <taxon>Fabaceae</taxon>
        <taxon>Papilionoideae</taxon>
        <taxon>50 kb inversion clade</taxon>
        <taxon>NPAAA clade</taxon>
        <taxon>indigoferoid/millettioid clade</taxon>
        <taxon>Phaseoleae</taxon>
        <taxon>Mucuna</taxon>
    </lineage>
</organism>
<keyword evidence="2" id="KW-1185">Reference proteome</keyword>
<dbReference type="AlphaFoldDB" id="A0A371F1M4"/>
<comment type="caution">
    <text evidence="1">The sequence shown here is derived from an EMBL/GenBank/DDBJ whole genome shotgun (WGS) entry which is preliminary data.</text>
</comment>
<feature type="non-terminal residue" evidence="1">
    <location>
        <position position="1"/>
    </location>
</feature>
<proteinExistence type="predicted"/>
<gene>
    <name evidence="1" type="ORF">CR513_48365</name>
</gene>
<sequence length="130" mass="14274">MSARGHSPSLEDLMKQLATSNLEFQQTMILAKYEHHNSRPQDANRIVSQCCKPVTASWIQQPTLTNHSKSERECKCSHVKKWKSIATASIIVVSKISGCRLRARGRLTGAAIGENCPIAISNSGSLNKEA</sequence>
<evidence type="ECO:0000313" key="1">
    <source>
        <dbReference type="EMBL" id="RDX72189.1"/>
    </source>
</evidence>
<reference evidence="1" key="1">
    <citation type="submission" date="2018-05" db="EMBL/GenBank/DDBJ databases">
        <title>Draft genome of Mucuna pruriens seed.</title>
        <authorList>
            <person name="Nnadi N.E."/>
            <person name="Vos R."/>
            <person name="Hasami M.H."/>
            <person name="Devisetty U.K."/>
            <person name="Aguiy J.C."/>
        </authorList>
    </citation>
    <scope>NUCLEOTIDE SEQUENCE [LARGE SCALE GENOMIC DNA]</scope>
    <source>
        <strain evidence="1">JCA_2017</strain>
    </source>
</reference>
<evidence type="ECO:0000313" key="2">
    <source>
        <dbReference type="Proteomes" id="UP000257109"/>
    </source>
</evidence>
<dbReference type="Proteomes" id="UP000257109">
    <property type="component" value="Unassembled WGS sequence"/>
</dbReference>
<protein>
    <submittedName>
        <fullName evidence="1">Uncharacterized protein</fullName>
    </submittedName>
</protein>
<dbReference type="EMBL" id="QJKJ01011022">
    <property type="protein sequence ID" value="RDX72189.1"/>
    <property type="molecule type" value="Genomic_DNA"/>
</dbReference>
<accession>A0A371F1M4</accession>